<evidence type="ECO:0000256" key="4">
    <source>
        <dbReference type="PIRSR" id="PIRSR000077-1"/>
    </source>
</evidence>
<protein>
    <recommendedName>
        <fullName evidence="3">Thioredoxin</fullName>
    </recommendedName>
</protein>
<keyword evidence="5" id="KW-0676">Redox-active center</keyword>
<dbReference type="PRINTS" id="PR00421">
    <property type="entry name" value="THIOREDOXIN"/>
</dbReference>
<comment type="similarity">
    <text evidence="1 3">Belongs to the thioredoxin family.</text>
</comment>
<proteinExistence type="inferred from homology"/>
<dbReference type="EMBL" id="JQFZ01000230">
    <property type="protein sequence ID" value="KGO54217.1"/>
    <property type="molecule type" value="Genomic_DNA"/>
</dbReference>
<feature type="active site" description="Nucleophile" evidence="4">
    <location>
        <position position="35"/>
    </location>
</feature>
<evidence type="ECO:0000256" key="3">
    <source>
        <dbReference type="PIRNR" id="PIRNR000077"/>
    </source>
</evidence>
<evidence type="ECO:0000256" key="1">
    <source>
        <dbReference type="ARBA" id="ARBA00008987"/>
    </source>
</evidence>
<dbReference type="InterPro" id="IPR036249">
    <property type="entry name" value="Thioredoxin-like_sf"/>
</dbReference>
<dbReference type="InterPro" id="IPR005746">
    <property type="entry name" value="Thioredoxin"/>
</dbReference>
<dbReference type="OrthoDB" id="10263751at2759"/>
<dbReference type="PANTHER" id="PTHR46115">
    <property type="entry name" value="THIOREDOXIN-LIKE PROTEIN 1"/>
    <property type="match status" value="1"/>
</dbReference>
<dbReference type="CDD" id="cd02947">
    <property type="entry name" value="TRX_family"/>
    <property type="match status" value="1"/>
</dbReference>
<feature type="site" description="Contributes to redox potential value" evidence="4">
    <location>
        <position position="34"/>
    </location>
</feature>
<feature type="site" description="Contributes to redox potential value" evidence="4">
    <location>
        <position position="33"/>
    </location>
</feature>
<dbReference type="PhylomeDB" id="A0A0A2JFP9"/>
<dbReference type="PROSITE" id="PS51352">
    <property type="entry name" value="THIOREDOXIN_2"/>
    <property type="match status" value="1"/>
</dbReference>
<dbReference type="InterPro" id="IPR013766">
    <property type="entry name" value="Thioredoxin_domain"/>
</dbReference>
<reference evidence="7 8" key="1">
    <citation type="journal article" date="2015" name="Mol. Plant Microbe Interact.">
        <title>Genome, transcriptome, and functional analyses of Penicillium expansum provide new insights into secondary metabolism and pathogenicity.</title>
        <authorList>
            <person name="Ballester A.R."/>
            <person name="Marcet-Houben M."/>
            <person name="Levin E."/>
            <person name="Sela N."/>
            <person name="Selma-Lazaro C."/>
            <person name="Carmona L."/>
            <person name="Wisniewski M."/>
            <person name="Droby S."/>
            <person name="Gonzalez-Candelas L."/>
            <person name="Gabaldon T."/>
        </authorList>
    </citation>
    <scope>NUCLEOTIDE SEQUENCE [LARGE SCALE GENOMIC DNA]</scope>
    <source>
        <strain evidence="7 8">MD-8</strain>
    </source>
</reference>
<dbReference type="PIRSF" id="PIRSF000077">
    <property type="entry name" value="Thioredoxin"/>
    <property type="match status" value="1"/>
</dbReference>
<comment type="caution">
    <text evidence="7">The sequence shown here is derived from an EMBL/GenBank/DDBJ whole genome shotgun (WGS) entry which is preliminary data.</text>
</comment>
<dbReference type="HOGENOM" id="CLU_090389_14_0_1"/>
<dbReference type="AlphaFoldDB" id="A0A0A2JFP9"/>
<evidence type="ECO:0000256" key="2">
    <source>
        <dbReference type="ARBA" id="ARBA00023157"/>
    </source>
</evidence>
<dbReference type="Gene3D" id="3.40.30.10">
    <property type="entry name" value="Glutaredoxin"/>
    <property type="match status" value="1"/>
</dbReference>
<keyword evidence="8" id="KW-1185">Reference proteome</keyword>
<organism evidence="7 8">
    <name type="scientific">Penicillium expansum</name>
    <name type="common">Blue mold rot fungus</name>
    <dbReference type="NCBI Taxonomy" id="27334"/>
    <lineage>
        <taxon>Eukaryota</taxon>
        <taxon>Fungi</taxon>
        <taxon>Dikarya</taxon>
        <taxon>Ascomycota</taxon>
        <taxon>Pezizomycotina</taxon>
        <taxon>Eurotiomycetes</taxon>
        <taxon>Eurotiomycetidae</taxon>
        <taxon>Eurotiales</taxon>
        <taxon>Aspergillaceae</taxon>
        <taxon>Penicillium</taxon>
    </lineage>
</organism>
<feature type="site" description="Deprotonates C-terminal active site Cys" evidence="4">
    <location>
        <position position="26"/>
    </location>
</feature>
<dbReference type="SUPFAM" id="SSF52833">
    <property type="entry name" value="Thioredoxin-like"/>
    <property type="match status" value="1"/>
</dbReference>
<feature type="domain" description="Thioredoxin" evidence="6">
    <location>
        <begin position="1"/>
        <end position="106"/>
    </location>
</feature>
<dbReference type="Proteomes" id="UP000030143">
    <property type="component" value="Unassembled WGS sequence"/>
</dbReference>
<dbReference type="RefSeq" id="XP_016596690.1">
    <property type="nucleotide sequence ID" value="XM_016741196.1"/>
</dbReference>
<dbReference type="FunFam" id="3.40.30.10:FF:000245">
    <property type="entry name" value="Thioredoxin"/>
    <property type="match status" value="1"/>
</dbReference>
<dbReference type="Pfam" id="PF00085">
    <property type="entry name" value="Thioredoxin"/>
    <property type="match status" value="1"/>
</dbReference>
<dbReference type="GO" id="GO:0015035">
    <property type="term" value="F:protein-disulfide reductase activity"/>
    <property type="evidence" value="ECO:0007669"/>
    <property type="project" value="InterPro"/>
</dbReference>
<sequence length="106" mass="11824">MPVTEITSKADFLQKILGSEEPVLLDCYAEWCSHCKAIAPKIEEFSNVYPQIKFYQVDVDKVEDVGQELGVRAKPTFMLFKGGEKITEVVGAHLVSIEAGIKNHLL</sequence>
<keyword evidence="2 5" id="KW-1015">Disulfide bond</keyword>
<dbReference type="STRING" id="27334.A0A0A2JFP9"/>
<evidence type="ECO:0000256" key="5">
    <source>
        <dbReference type="PIRSR" id="PIRSR000077-4"/>
    </source>
</evidence>
<evidence type="ECO:0000313" key="7">
    <source>
        <dbReference type="EMBL" id="KGO54217.1"/>
    </source>
</evidence>
<gene>
    <name evidence="7" type="ORF">PEX2_039210</name>
</gene>
<feature type="disulfide bond" description="Redox-active" evidence="5">
    <location>
        <begin position="32"/>
        <end position="35"/>
    </location>
</feature>
<feature type="active site" description="Nucleophile" evidence="4">
    <location>
        <position position="32"/>
    </location>
</feature>
<evidence type="ECO:0000259" key="6">
    <source>
        <dbReference type="PROSITE" id="PS51352"/>
    </source>
</evidence>
<dbReference type="GeneID" id="27676615"/>
<evidence type="ECO:0000313" key="8">
    <source>
        <dbReference type="Proteomes" id="UP000030143"/>
    </source>
</evidence>
<name>A0A0A2JFP9_PENEN</name>
<accession>A0A0A2JFP9</accession>
<dbReference type="VEuPathDB" id="FungiDB:PEXP_109680"/>